<dbReference type="RefSeq" id="WP_071613968.1">
    <property type="nucleotide sequence ID" value="NZ_CP015756.1"/>
</dbReference>
<feature type="transmembrane region" description="Helical" evidence="7">
    <location>
        <begin position="140"/>
        <end position="158"/>
    </location>
</feature>
<evidence type="ECO:0000256" key="2">
    <source>
        <dbReference type="ARBA" id="ARBA00022448"/>
    </source>
</evidence>
<dbReference type="PROSITE" id="PS50928">
    <property type="entry name" value="ABC_TM1"/>
    <property type="match status" value="1"/>
</dbReference>
<evidence type="ECO:0000259" key="8">
    <source>
        <dbReference type="PROSITE" id="PS50928"/>
    </source>
</evidence>
<keyword evidence="3" id="KW-1003">Cell membrane</keyword>
<sequence>MENKKNNIILLITNIAVGLLIISPILYALSVTFMTTDQIHTMPPKFLPKSFFLGNYKEVVAAIPIFRFIFNSFLVSTAVTIGQIITSCLSAYAFAFYEFKGKKVLFIIIIATVMVPGEAIIISNYLTISSLNLLDTYTGLILPYLTSAMGIFMMRQYFLTVPIELKEASIIDGCTGLQFLTKILMPISKPIIGSLGIYMFLLTWNQYMWPLLITSKPEMRTVQIGMTMLQSSEVQSFGMMLAGIIIIIIPSIFIFIIGQKQLIDGMTSGSVKG</sequence>
<dbReference type="PANTHER" id="PTHR43744">
    <property type="entry name" value="ABC TRANSPORTER PERMEASE PROTEIN MG189-RELATED-RELATED"/>
    <property type="match status" value="1"/>
</dbReference>
<feature type="transmembrane region" description="Helical" evidence="7">
    <location>
        <begin position="237"/>
        <end position="258"/>
    </location>
</feature>
<organism evidence="9 10">
    <name type="scientific">Clostridium estertheticum subsp. estertheticum</name>
    <dbReference type="NCBI Taxonomy" id="1552"/>
    <lineage>
        <taxon>Bacteria</taxon>
        <taxon>Bacillati</taxon>
        <taxon>Bacillota</taxon>
        <taxon>Clostridia</taxon>
        <taxon>Eubacteriales</taxon>
        <taxon>Clostridiaceae</taxon>
        <taxon>Clostridium</taxon>
    </lineage>
</organism>
<evidence type="ECO:0000256" key="5">
    <source>
        <dbReference type="ARBA" id="ARBA00022989"/>
    </source>
</evidence>
<dbReference type="OrthoDB" id="9787837at2"/>
<proteinExistence type="inferred from homology"/>
<comment type="subcellular location">
    <subcellularLocation>
        <location evidence="1 7">Cell membrane</location>
        <topology evidence="1 7">Multi-pass membrane protein</topology>
    </subcellularLocation>
</comment>
<comment type="similarity">
    <text evidence="7">Belongs to the binding-protein-dependent transport system permease family.</text>
</comment>
<evidence type="ECO:0000256" key="7">
    <source>
        <dbReference type="RuleBase" id="RU363032"/>
    </source>
</evidence>
<dbReference type="EMBL" id="CP015756">
    <property type="protein sequence ID" value="APC41676.1"/>
    <property type="molecule type" value="Genomic_DNA"/>
</dbReference>
<dbReference type="InterPro" id="IPR035906">
    <property type="entry name" value="MetI-like_sf"/>
</dbReference>
<keyword evidence="4 7" id="KW-0812">Transmembrane</keyword>
<evidence type="ECO:0000313" key="10">
    <source>
        <dbReference type="Proteomes" id="UP000182569"/>
    </source>
</evidence>
<reference evidence="10" key="1">
    <citation type="journal article" date="2016" name="Front. Microbiol.">
        <title>Complete Genome Sequence of Clostridium estertheticum DSM 8809, a Microbe Identified in Spoiled Vacuum Packed Beef.</title>
        <authorList>
            <person name="Yu Z."/>
            <person name="Gunn L."/>
            <person name="Brennan E."/>
            <person name="Reid R."/>
            <person name="Wall P.G."/>
            <person name="Gaora O.P."/>
            <person name="Hurley D."/>
            <person name="Bolton D."/>
            <person name="Fanning S."/>
        </authorList>
    </citation>
    <scope>NUCLEOTIDE SEQUENCE [LARGE SCALE GENOMIC DNA]</scope>
    <source>
        <strain evidence="10">DSM 8809</strain>
    </source>
</reference>
<keyword evidence="6 7" id="KW-0472">Membrane</keyword>
<dbReference type="PANTHER" id="PTHR43744:SF8">
    <property type="entry name" value="SN-GLYCEROL-3-PHOSPHATE TRANSPORT SYSTEM PERMEASE PROTEIN UGPE"/>
    <property type="match status" value="1"/>
</dbReference>
<protein>
    <submittedName>
        <fullName evidence="9">ABC transporter permease</fullName>
    </submittedName>
</protein>
<evidence type="ECO:0000256" key="1">
    <source>
        <dbReference type="ARBA" id="ARBA00004651"/>
    </source>
</evidence>
<gene>
    <name evidence="9" type="ORF">A7L45_17170</name>
</gene>
<dbReference type="KEGG" id="ceu:A7L45_17170"/>
<accession>A0A1J0GJY0</accession>
<dbReference type="GeneID" id="83594171"/>
<dbReference type="GO" id="GO:0055085">
    <property type="term" value="P:transmembrane transport"/>
    <property type="evidence" value="ECO:0007669"/>
    <property type="project" value="InterPro"/>
</dbReference>
<feature type="transmembrane region" description="Helical" evidence="7">
    <location>
        <begin position="191"/>
        <end position="209"/>
    </location>
</feature>
<keyword evidence="5 7" id="KW-1133">Transmembrane helix</keyword>
<evidence type="ECO:0000256" key="4">
    <source>
        <dbReference type="ARBA" id="ARBA00022692"/>
    </source>
</evidence>
<feature type="transmembrane region" description="Helical" evidence="7">
    <location>
        <begin position="104"/>
        <end position="128"/>
    </location>
</feature>
<keyword evidence="10" id="KW-1185">Reference proteome</keyword>
<dbReference type="AlphaFoldDB" id="A0A1J0GJY0"/>
<dbReference type="GO" id="GO:0005886">
    <property type="term" value="C:plasma membrane"/>
    <property type="evidence" value="ECO:0007669"/>
    <property type="project" value="UniProtKB-SubCell"/>
</dbReference>
<name>A0A1J0GJY0_9CLOT</name>
<feature type="domain" description="ABC transmembrane type-1" evidence="8">
    <location>
        <begin position="69"/>
        <end position="258"/>
    </location>
</feature>
<evidence type="ECO:0000256" key="3">
    <source>
        <dbReference type="ARBA" id="ARBA00022475"/>
    </source>
</evidence>
<feature type="transmembrane region" description="Helical" evidence="7">
    <location>
        <begin position="73"/>
        <end position="97"/>
    </location>
</feature>
<dbReference type="Proteomes" id="UP000182569">
    <property type="component" value="Chromosome"/>
</dbReference>
<dbReference type="Gene3D" id="1.10.3720.10">
    <property type="entry name" value="MetI-like"/>
    <property type="match status" value="1"/>
</dbReference>
<dbReference type="Pfam" id="PF00528">
    <property type="entry name" value="BPD_transp_1"/>
    <property type="match status" value="1"/>
</dbReference>
<keyword evidence="2 7" id="KW-0813">Transport</keyword>
<evidence type="ECO:0000313" key="9">
    <source>
        <dbReference type="EMBL" id="APC41676.1"/>
    </source>
</evidence>
<dbReference type="SUPFAM" id="SSF161098">
    <property type="entry name" value="MetI-like"/>
    <property type="match status" value="1"/>
</dbReference>
<feature type="transmembrane region" description="Helical" evidence="7">
    <location>
        <begin position="7"/>
        <end position="29"/>
    </location>
</feature>
<dbReference type="CDD" id="cd06261">
    <property type="entry name" value="TM_PBP2"/>
    <property type="match status" value="1"/>
</dbReference>
<dbReference type="STRING" id="1552.A7L45_17170"/>
<dbReference type="InterPro" id="IPR000515">
    <property type="entry name" value="MetI-like"/>
</dbReference>
<evidence type="ECO:0000256" key="6">
    <source>
        <dbReference type="ARBA" id="ARBA00023136"/>
    </source>
</evidence>